<protein>
    <submittedName>
        <fullName evidence="1">Uncharacterized protein</fullName>
    </submittedName>
</protein>
<accession>Q2KDS9</accession>
<sequence>MGRIDMPRHRILDRPAEAPGVEHRIPFLKIGDRQHIRLRHRIVRQAAAASTIAHATLLHLKQILEQHHPASLSMGLCNHANEALSSPDVSIPVFHRISPNWLFRGDYSPTSDRSGETDGVTGRLGFLAGVRHQASRLTESLKAAALIECCFLLDLIQP</sequence>
<evidence type="ECO:0000313" key="1">
    <source>
        <dbReference type="EMBL" id="ABC89007.1"/>
    </source>
</evidence>
<keyword evidence="2" id="KW-1185">Reference proteome</keyword>
<dbReference type="KEGG" id="ret:RHE_CH00182"/>
<proteinExistence type="predicted"/>
<organism evidence="1 2">
    <name type="scientific">Rhizobium etli (strain ATCC 51251 / DSM 11541 / JCM 21823 / NBRC 15573 / CFN 42)</name>
    <dbReference type="NCBI Taxonomy" id="347834"/>
    <lineage>
        <taxon>Bacteria</taxon>
        <taxon>Pseudomonadati</taxon>
        <taxon>Pseudomonadota</taxon>
        <taxon>Alphaproteobacteria</taxon>
        <taxon>Hyphomicrobiales</taxon>
        <taxon>Rhizobiaceae</taxon>
        <taxon>Rhizobium/Agrobacterium group</taxon>
        <taxon>Rhizobium</taxon>
    </lineage>
</organism>
<dbReference type="Proteomes" id="UP000001936">
    <property type="component" value="Chromosome"/>
</dbReference>
<dbReference type="HOGENOM" id="CLU_1667974_0_0_5"/>
<dbReference type="EMBL" id="CP000133">
    <property type="protein sequence ID" value="ABC89007.1"/>
    <property type="molecule type" value="Genomic_DNA"/>
</dbReference>
<gene>
    <name evidence="1" type="ordered locus">RHE_CH00182</name>
</gene>
<name>Q2KDS9_RHIEC</name>
<reference evidence="1 2" key="1">
    <citation type="journal article" date="2006" name="Proc. Natl. Acad. Sci. U.S.A.">
        <title>The partitioned Rhizobium etli genome: genetic and metabolic redundancy in seven interacting replicons.</title>
        <authorList>
            <person name="Gonzalez V."/>
            <person name="Santamaria R.I."/>
            <person name="Bustos P."/>
            <person name="Hernandez-Gonzalez I."/>
            <person name="Medrano-Soto A."/>
            <person name="Moreno-Hagelsieb G."/>
            <person name="Janga S.C."/>
            <person name="Ramirez M.A."/>
            <person name="Jimenez-Jacinto V."/>
            <person name="Collado-Vides J."/>
            <person name="Davila G."/>
        </authorList>
    </citation>
    <scope>NUCLEOTIDE SEQUENCE [LARGE SCALE GENOMIC DNA]</scope>
    <source>
        <strain evidence="2">ATCC 51251 / DSM 11541 / JCM 21823 / NBRC 15573 / CFN 42</strain>
    </source>
</reference>
<dbReference type="AlphaFoldDB" id="Q2KDS9"/>
<evidence type="ECO:0000313" key="2">
    <source>
        <dbReference type="Proteomes" id="UP000001936"/>
    </source>
</evidence>